<dbReference type="PROSITE" id="PS51257">
    <property type="entry name" value="PROKAR_LIPOPROTEIN"/>
    <property type="match status" value="1"/>
</dbReference>
<feature type="signal peptide" evidence="2">
    <location>
        <begin position="1"/>
        <end position="26"/>
    </location>
</feature>
<dbReference type="EMBL" id="CP001700">
    <property type="protein sequence ID" value="ACU77221.1"/>
    <property type="molecule type" value="Genomic_DNA"/>
</dbReference>
<reference evidence="4 5" key="1">
    <citation type="journal article" date="2009" name="Stand. Genomic Sci.">
        <title>Complete genome sequence of Catenulispora acidiphila type strain (ID 139908).</title>
        <authorList>
            <person name="Copeland A."/>
            <person name="Lapidus A."/>
            <person name="Glavina Del Rio T."/>
            <person name="Nolan M."/>
            <person name="Lucas S."/>
            <person name="Chen F."/>
            <person name="Tice H."/>
            <person name="Cheng J.F."/>
            <person name="Bruce D."/>
            <person name="Goodwin L."/>
            <person name="Pitluck S."/>
            <person name="Mikhailova N."/>
            <person name="Pati A."/>
            <person name="Ivanova N."/>
            <person name="Mavromatis K."/>
            <person name="Chen A."/>
            <person name="Palaniappan K."/>
            <person name="Chain P."/>
            <person name="Land M."/>
            <person name="Hauser L."/>
            <person name="Chang Y.J."/>
            <person name="Jeffries C.D."/>
            <person name="Chertkov O."/>
            <person name="Brettin T."/>
            <person name="Detter J.C."/>
            <person name="Han C."/>
            <person name="Ali Z."/>
            <person name="Tindall B.J."/>
            <person name="Goker M."/>
            <person name="Bristow J."/>
            <person name="Eisen J.A."/>
            <person name="Markowitz V."/>
            <person name="Hugenholtz P."/>
            <person name="Kyrpides N.C."/>
            <person name="Klenk H.P."/>
        </authorList>
    </citation>
    <scope>NUCLEOTIDE SEQUENCE [LARGE SCALE GENOMIC DNA]</scope>
    <source>
        <strain evidence="5">DSM 44928 / JCM 14897 / NBRC 102108 / NRRL B-24433 / ID139908</strain>
    </source>
</reference>
<feature type="compositionally biased region" description="Low complexity" evidence="1">
    <location>
        <begin position="28"/>
        <end position="47"/>
    </location>
</feature>
<dbReference type="KEGG" id="cai:Caci_8398"/>
<feature type="chain" id="PRO_5038606735" description="DUF4232 domain-containing protein" evidence="2">
    <location>
        <begin position="27"/>
        <end position="252"/>
    </location>
</feature>
<name>C7PWW4_CATAD</name>
<accession>C7PWW4</accession>
<keyword evidence="2" id="KW-0732">Signal</keyword>
<sequence length="252" mass="25650" precursor="true">MTKRITHIAKPLLPATLTLSALMSMAACGSDSPKPSAAASTPSVSQSQPGTAAPTQTSAPNVADTSTGTQQPAPRTGSGTGTGSATATASKPTTPKPPTAKTSTAPDSTLPGDCSVTHLKGTVTNLARPINHVLLTVTNAGSTTCSLYYYPDLRLDADQQAVTQAVEDSKPQAVVTIAPGESAYAAIGTSSADGSGGTPQLEKQVEVFLESRDQSGSLPGTMTLPLPAGTYVDVDKAFVTYWQSDLQSAIAW</sequence>
<evidence type="ECO:0000313" key="4">
    <source>
        <dbReference type="EMBL" id="ACU77221.1"/>
    </source>
</evidence>
<dbReference type="InParanoid" id="C7PWW4"/>
<evidence type="ECO:0000256" key="1">
    <source>
        <dbReference type="SAM" id="MobiDB-lite"/>
    </source>
</evidence>
<dbReference type="Pfam" id="PF14016">
    <property type="entry name" value="DUF4232"/>
    <property type="match status" value="1"/>
</dbReference>
<dbReference type="STRING" id="479433.Caci_8398"/>
<proteinExistence type="predicted"/>
<dbReference type="HOGENOM" id="CLU_097181_0_0_11"/>
<evidence type="ECO:0000259" key="3">
    <source>
        <dbReference type="Pfam" id="PF14016"/>
    </source>
</evidence>
<dbReference type="OrthoDB" id="3823927at2"/>
<keyword evidence="5" id="KW-1185">Reference proteome</keyword>
<dbReference type="AlphaFoldDB" id="C7PWW4"/>
<feature type="compositionally biased region" description="Low complexity" evidence="1">
    <location>
        <begin position="83"/>
        <end position="109"/>
    </location>
</feature>
<dbReference type="Proteomes" id="UP000000851">
    <property type="component" value="Chromosome"/>
</dbReference>
<feature type="compositionally biased region" description="Polar residues" evidence="1">
    <location>
        <begin position="48"/>
        <end position="73"/>
    </location>
</feature>
<gene>
    <name evidence="4" type="ordered locus">Caci_8398</name>
</gene>
<dbReference type="eggNOG" id="ENOG5034B47">
    <property type="taxonomic scope" value="Bacteria"/>
</dbReference>
<dbReference type="RefSeq" id="WP_015796946.1">
    <property type="nucleotide sequence ID" value="NC_013131.1"/>
</dbReference>
<evidence type="ECO:0000313" key="5">
    <source>
        <dbReference type="Proteomes" id="UP000000851"/>
    </source>
</evidence>
<evidence type="ECO:0000256" key="2">
    <source>
        <dbReference type="SAM" id="SignalP"/>
    </source>
</evidence>
<feature type="domain" description="DUF4232" evidence="3">
    <location>
        <begin position="114"/>
        <end position="243"/>
    </location>
</feature>
<organism evidence="4 5">
    <name type="scientific">Catenulispora acidiphila (strain DSM 44928 / JCM 14897 / NBRC 102108 / NRRL B-24433 / ID139908)</name>
    <dbReference type="NCBI Taxonomy" id="479433"/>
    <lineage>
        <taxon>Bacteria</taxon>
        <taxon>Bacillati</taxon>
        <taxon>Actinomycetota</taxon>
        <taxon>Actinomycetes</taxon>
        <taxon>Catenulisporales</taxon>
        <taxon>Catenulisporaceae</taxon>
        <taxon>Catenulispora</taxon>
    </lineage>
</organism>
<protein>
    <recommendedName>
        <fullName evidence="3">DUF4232 domain-containing protein</fullName>
    </recommendedName>
</protein>
<feature type="region of interest" description="Disordered" evidence="1">
    <location>
        <begin position="28"/>
        <end position="113"/>
    </location>
</feature>
<dbReference type="InterPro" id="IPR025326">
    <property type="entry name" value="DUF4232"/>
</dbReference>